<sequence>MTTTIATAKTSSTTQTAAGNTGTKSLADRARPAVLAVFRAVVSFLFLCHGVMGFGLLGGIDNAGGAFPFGQWPGYWASLIEVVGAVLVFAGLFTRVSAIVLSGVMAYAYFTVHAPQGLFPVHNMGEPAALYAWIFLAIAVVGPGAASLDQLRRR</sequence>
<evidence type="ECO:0000256" key="3">
    <source>
        <dbReference type="ARBA" id="ARBA00022475"/>
    </source>
</evidence>
<dbReference type="OrthoDB" id="9808524at2"/>
<dbReference type="PANTHER" id="PTHR33452:SF4">
    <property type="entry name" value="BLL4328 PROTEIN"/>
    <property type="match status" value="1"/>
</dbReference>
<evidence type="ECO:0000256" key="7">
    <source>
        <dbReference type="SAM" id="MobiDB-lite"/>
    </source>
</evidence>
<dbReference type="AlphaFoldDB" id="A0A2N3WM47"/>
<feature type="transmembrane region" description="Helical" evidence="8">
    <location>
        <begin position="33"/>
        <end position="54"/>
    </location>
</feature>
<keyword evidence="4 8" id="KW-0812">Transmembrane</keyword>
<comment type="subcellular location">
    <subcellularLocation>
        <location evidence="1">Cell membrane</location>
        <topology evidence="1">Multi-pass membrane protein</topology>
    </subcellularLocation>
</comment>
<keyword evidence="5 8" id="KW-1133">Transmembrane helix</keyword>
<feature type="transmembrane region" description="Helical" evidence="8">
    <location>
        <begin position="98"/>
        <end position="116"/>
    </location>
</feature>
<evidence type="ECO:0000256" key="4">
    <source>
        <dbReference type="ARBA" id="ARBA00022692"/>
    </source>
</evidence>
<dbReference type="Pfam" id="PF07681">
    <property type="entry name" value="DoxX"/>
    <property type="match status" value="1"/>
</dbReference>
<evidence type="ECO:0000256" key="5">
    <source>
        <dbReference type="ARBA" id="ARBA00022989"/>
    </source>
</evidence>
<name>A0A2N3WM47_9PSEU</name>
<feature type="compositionally biased region" description="Low complexity" evidence="7">
    <location>
        <begin position="1"/>
        <end position="18"/>
    </location>
</feature>
<evidence type="ECO:0000256" key="6">
    <source>
        <dbReference type="ARBA" id="ARBA00023136"/>
    </source>
</evidence>
<organism evidence="9 10">
    <name type="scientific">Amycolatopsis echigonensis</name>
    <dbReference type="NCBI Taxonomy" id="2576905"/>
    <lineage>
        <taxon>Bacteria</taxon>
        <taxon>Bacillati</taxon>
        <taxon>Actinomycetota</taxon>
        <taxon>Actinomycetes</taxon>
        <taxon>Pseudonocardiales</taxon>
        <taxon>Pseudonocardiaceae</taxon>
        <taxon>Amycolatopsis</taxon>
    </lineage>
</organism>
<evidence type="ECO:0000256" key="1">
    <source>
        <dbReference type="ARBA" id="ARBA00004651"/>
    </source>
</evidence>
<dbReference type="EMBL" id="PJMY01000003">
    <property type="protein sequence ID" value="PKV94933.1"/>
    <property type="molecule type" value="Genomic_DNA"/>
</dbReference>
<evidence type="ECO:0000256" key="2">
    <source>
        <dbReference type="ARBA" id="ARBA00006679"/>
    </source>
</evidence>
<dbReference type="RefSeq" id="WP_101438148.1">
    <property type="nucleotide sequence ID" value="NZ_PJMY01000003.1"/>
</dbReference>
<feature type="transmembrane region" description="Helical" evidence="8">
    <location>
        <begin position="128"/>
        <end position="148"/>
    </location>
</feature>
<feature type="region of interest" description="Disordered" evidence="7">
    <location>
        <begin position="1"/>
        <end position="23"/>
    </location>
</feature>
<dbReference type="GO" id="GO:0005886">
    <property type="term" value="C:plasma membrane"/>
    <property type="evidence" value="ECO:0007669"/>
    <property type="project" value="UniProtKB-SubCell"/>
</dbReference>
<reference evidence="9 10" key="1">
    <citation type="submission" date="2017-12" db="EMBL/GenBank/DDBJ databases">
        <title>Sequencing the genomes of 1000 Actinobacteria strains.</title>
        <authorList>
            <person name="Klenk H.-P."/>
        </authorList>
    </citation>
    <scope>NUCLEOTIDE SEQUENCE [LARGE SCALE GENOMIC DNA]</scope>
    <source>
        <strain evidence="9 10">DSM 45165</strain>
    </source>
</reference>
<accession>A0A2N3WM47</accession>
<gene>
    <name evidence="9" type="ORF">ATK30_5825</name>
</gene>
<evidence type="ECO:0000256" key="8">
    <source>
        <dbReference type="SAM" id="Phobius"/>
    </source>
</evidence>
<protein>
    <submittedName>
        <fullName evidence="9">Oxidoreductase</fullName>
    </submittedName>
</protein>
<keyword evidence="6 8" id="KW-0472">Membrane</keyword>
<dbReference type="PANTHER" id="PTHR33452">
    <property type="entry name" value="OXIDOREDUCTASE CATD-RELATED"/>
    <property type="match status" value="1"/>
</dbReference>
<keyword evidence="3" id="KW-1003">Cell membrane</keyword>
<keyword evidence="10" id="KW-1185">Reference proteome</keyword>
<dbReference type="Proteomes" id="UP000233750">
    <property type="component" value="Unassembled WGS sequence"/>
</dbReference>
<dbReference type="InterPro" id="IPR051907">
    <property type="entry name" value="DoxX-like_oxidoreductase"/>
</dbReference>
<comment type="caution">
    <text evidence="9">The sequence shown here is derived from an EMBL/GenBank/DDBJ whole genome shotgun (WGS) entry which is preliminary data.</text>
</comment>
<evidence type="ECO:0000313" key="10">
    <source>
        <dbReference type="Proteomes" id="UP000233750"/>
    </source>
</evidence>
<feature type="transmembrane region" description="Helical" evidence="8">
    <location>
        <begin position="74"/>
        <end position="93"/>
    </location>
</feature>
<dbReference type="InterPro" id="IPR032808">
    <property type="entry name" value="DoxX"/>
</dbReference>
<comment type="similarity">
    <text evidence="2">Belongs to the DoxX family.</text>
</comment>
<evidence type="ECO:0000313" key="9">
    <source>
        <dbReference type="EMBL" id="PKV94933.1"/>
    </source>
</evidence>
<proteinExistence type="inferred from homology"/>